<dbReference type="SUPFAM" id="SSF52172">
    <property type="entry name" value="CheY-like"/>
    <property type="match status" value="1"/>
</dbReference>
<feature type="compositionally biased region" description="Basic and acidic residues" evidence="6">
    <location>
        <begin position="404"/>
        <end position="413"/>
    </location>
</feature>
<dbReference type="InterPro" id="IPR002078">
    <property type="entry name" value="Sigma_54_int"/>
</dbReference>
<feature type="modified residue" description="4-aspartylphosphate" evidence="5">
    <location>
        <position position="56"/>
    </location>
</feature>
<dbReference type="EMBL" id="CP014229">
    <property type="protein sequence ID" value="AMD88739.1"/>
    <property type="molecule type" value="Genomic_DNA"/>
</dbReference>
<feature type="domain" description="Response regulatory" evidence="8">
    <location>
        <begin position="7"/>
        <end position="121"/>
    </location>
</feature>
<evidence type="ECO:0000256" key="1">
    <source>
        <dbReference type="ARBA" id="ARBA00022741"/>
    </source>
</evidence>
<keyword evidence="3" id="KW-0805">Transcription regulation</keyword>
<dbReference type="Gene3D" id="1.10.10.60">
    <property type="entry name" value="Homeodomain-like"/>
    <property type="match status" value="1"/>
</dbReference>
<dbReference type="CDD" id="cd00009">
    <property type="entry name" value="AAA"/>
    <property type="match status" value="1"/>
</dbReference>
<evidence type="ECO:0000256" key="3">
    <source>
        <dbReference type="ARBA" id="ARBA00023015"/>
    </source>
</evidence>
<dbReference type="InterPro" id="IPR058031">
    <property type="entry name" value="AAA_lid_NorR"/>
</dbReference>
<dbReference type="Proteomes" id="UP000069241">
    <property type="component" value="Chromosome"/>
</dbReference>
<reference evidence="10" key="1">
    <citation type="submission" date="2016-02" db="EMBL/GenBank/DDBJ databases">
        <authorList>
            <person name="Holder M.E."/>
            <person name="Ajami N.J."/>
            <person name="Petrosino J.F."/>
        </authorList>
    </citation>
    <scope>NUCLEOTIDE SEQUENCE [LARGE SCALE GENOMIC DNA]</scope>
    <source>
        <strain evidence="10">CCUG 45958</strain>
    </source>
</reference>
<proteinExistence type="predicted"/>
<dbReference type="SMART" id="SM00448">
    <property type="entry name" value="REC"/>
    <property type="match status" value="1"/>
</dbReference>
<dbReference type="InterPro" id="IPR003593">
    <property type="entry name" value="AAA+_ATPase"/>
</dbReference>
<dbReference type="RefSeq" id="WP_062251240.1">
    <property type="nucleotide sequence ID" value="NZ_CP014229.1"/>
</dbReference>
<dbReference type="AlphaFoldDB" id="A0A0X8JHC3"/>
<dbReference type="Pfam" id="PF02954">
    <property type="entry name" value="HTH_8"/>
    <property type="match status" value="1"/>
</dbReference>
<evidence type="ECO:0000256" key="5">
    <source>
        <dbReference type="PROSITE-ProRule" id="PRU00169"/>
    </source>
</evidence>
<dbReference type="InterPro" id="IPR011006">
    <property type="entry name" value="CheY-like_superfamily"/>
</dbReference>
<gene>
    <name evidence="9" type="ORF">AXF13_00605</name>
</gene>
<evidence type="ECO:0000259" key="8">
    <source>
        <dbReference type="PROSITE" id="PS50110"/>
    </source>
</evidence>
<organism evidence="9 10">
    <name type="scientific">Desulfovibrio fairfieldensis</name>
    <dbReference type="NCBI Taxonomy" id="44742"/>
    <lineage>
        <taxon>Bacteria</taxon>
        <taxon>Pseudomonadati</taxon>
        <taxon>Thermodesulfobacteriota</taxon>
        <taxon>Desulfovibrionia</taxon>
        <taxon>Desulfovibrionales</taxon>
        <taxon>Desulfovibrionaceae</taxon>
        <taxon>Desulfovibrio</taxon>
    </lineage>
</organism>
<keyword evidence="5" id="KW-0597">Phosphoprotein</keyword>
<dbReference type="SMART" id="SM00382">
    <property type="entry name" value="AAA"/>
    <property type="match status" value="1"/>
</dbReference>
<dbReference type="SUPFAM" id="SSF52540">
    <property type="entry name" value="P-loop containing nucleoside triphosphate hydrolases"/>
    <property type="match status" value="1"/>
</dbReference>
<name>A0A0X8JHC3_9BACT</name>
<evidence type="ECO:0000313" key="10">
    <source>
        <dbReference type="Proteomes" id="UP000069241"/>
    </source>
</evidence>
<dbReference type="SUPFAM" id="SSF46689">
    <property type="entry name" value="Homeodomain-like"/>
    <property type="match status" value="1"/>
</dbReference>
<protein>
    <submittedName>
        <fullName evidence="9">Fis family transcriptional regulator</fullName>
    </submittedName>
</protein>
<feature type="compositionally biased region" description="Low complexity" evidence="6">
    <location>
        <begin position="393"/>
        <end position="403"/>
    </location>
</feature>
<feature type="region of interest" description="Disordered" evidence="6">
    <location>
        <begin position="393"/>
        <end position="413"/>
    </location>
</feature>
<dbReference type="PRINTS" id="PR01590">
    <property type="entry name" value="HTHFIS"/>
</dbReference>
<dbReference type="STRING" id="44742.AXF13_00605"/>
<dbReference type="GO" id="GO:0005524">
    <property type="term" value="F:ATP binding"/>
    <property type="evidence" value="ECO:0007669"/>
    <property type="project" value="UniProtKB-KW"/>
</dbReference>
<dbReference type="GO" id="GO:0043565">
    <property type="term" value="F:sequence-specific DNA binding"/>
    <property type="evidence" value="ECO:0007669"/>
    <property type="project" value="InterPro"/>
</dbReference>
<evidence type="ECO:0000256" key="6">
    <source>
        <dbReference type="SAM" id="MobiDB-lite"/>
    </source>
</evidence>
<dbReference type="InterPro" id="IPR001789">
    <property type="entry name" value="Sig_transdc_resp-reg_receiver"/>
</dbReference>
<dbReference type="GO" id="GO:0000160">
    <property type="term" value="P:phosphorelay signal transduction system"/>
    <property type="evidence" value="ECO:0007669"/>
    <property type="project" value="InterPro"/>
</dbReference>
<evidence type="ECO:0000259" key="7">
    <source>
        <dbReference type="PROSITE" id="PS50045"/>
    </source>
</evidence>
<dbReference type="PROSITE" id="PS50110">
    <property type="entry name" value="RESPONSE_REGULATORY"/>
    <property type="match status" value="1"/>
</dbReference>
<keyword evidence="2" id="KW-0067">ATP-binding</keyword>
<dbReference type="GO" id="GO:0006355">
    <property type="term" value="P:regulation of DNA-templated transcription"/>
    <property type="evidence" value="ECO:0007669"/>
    <property type="project" value="InterPro"/>
</dbReference>
<dbReference type="Pfam" id="PF25601">
    <property type="entry name" value="AAA_lid_14"/>
    <property type="match status" value="1"/>
</dbReference>
<dbReference type="InterPro" id="IPR009057">
    <property type="entry name" value="Homeodomain-like_sf"/>
</dbReference>
<dbReference type="KEGG" id="dfi:AXF13_00605"/>
<dbReference type="PROSITE" id="PS00688">
    <property type="entry name" value="SIGMA54_INTERACT_3"/>
    <property type="match status" value="1"/>
</dbReference>
<dbReference type="InterPro" id="IPR027417">
    <property type="entry name" value="P-loop_NTPase"/>
</dbReference>
<dbReference type="Pfam" id="PF00072">
    <property type="entry name" value="Response_reg"/>
    <property type="match status" value="1"/>
</dbReference>
<dbReference type="Gene3D" id="1.10.8.60">
    <property type="match status" value="1"/>
</dbReference>
<evidence type="ECO:0000256" key="4">
    <source>
        <dbReference type="ARBA" id="ARBA00023163"/>
    </source>
</evidence>
<evidence type="ECO:0000313" key="9">
    <source>
        <dbReference type="EMBL" id="AMD88739.1"/>
    </source>
</evidence>
<dbReference type="PANTHER" id="PTHR32071">
    <property type="entry name" value="TRANSCRIPTIONAL REGULATORY PROTEIN"/>
    <property type="match status" value="1"/>
</dbReference>
<dbReference type="InterPro" id="IPR025944">
    <property type="entry name" value="Sigma_54_int_dom_CS"/>
</dbReference>
<feature type="domain" description="Sigma-54 factor interaction" evidence="7">
    <location>
        <begin position="145"/>
        <end position="374"/>
    </location>
</feature>
<dbReference type="Pfam" id="PF00158">
    <property type="entry name" value="Sigma54_activat"/>
    <property type="match status" value="1"/>
</dbReference>
<dbReference type="Gene3D" id="3.40.50.2300">
    <property type="match status" value="1"/>
</dbReference>
<keyword evidence="10" id="KW-1185">Reference proteome</keyword>
<dbReference type="FunFam" id="3.40.50.300:FF:000006">
    <property type="entry name" value="DNA-binding transcriptional regulator NtrC"/>
    <property type="match status" value="1"/>
</dbReference>
<keyword evidence="4" id="KW-0804">Transcription</keyword>
<dbReference type="InterPro" id="IPR002197">
    <property type="entry name" value="HTH_Fis"/>
</dbReference>
<accession>A0A0X8JHC3</accession>
<keyword evidence="1" id="KW-0547">Nucleotide-binding</keyword>
<dbReference type="PROSITE" id="PS50045">
    <property type="entry name" value="SIGMA54_INTERACT_4"/>
    <property type="match status" value="1"/>
</dbReference>
<dbReference type="Gene3D" id="3.40.50.300">
    <property type="entry name" value="P-loop containing nucleotide triphosphate hydrolases"/>
    <property type="match status" value="1"/>
</dbReference>
<sequence>MNGAAAKILVVDDEAIARANLARVLAHDGHETAQAGGGSIALEMLQHGEYDLVLTDLIMPDMGGLELLERVRARFPGTEVIVVTGYPMVETAVEAMRKGAYHYLAKPYQLDEARLLVARALEKRRLYLEVARMRSLLETREGPLLLGDAPVMRELKRTIARVAPSDASVLILGDTGTGKELAARSIHALSRRAGGRFLAVNCGALQEELLESELFGHEQGAFSGAVRRKPGLFEAACGGTLFLDELGEMSPAMQVKLLRALQERVIRRVGGTRDIEVDVRVLAATNRNLRLEVSRGNFREDLYYRLAVITLRMPALAERREDIPLLAHFFLETGARRAGLPVPELSPQALRVLEGYLFPGNVRELCNLMERAAVLSDGQRITPAHLPEELGGELLPAAGAGPEAGERPESLEENEKRHILRVLDYADGNRTRAARILGINRVSLWRKLSRYGL</sequence>
<evidence type="ECO:0000256" key="2">
    <source>
        <dbReference type="ARBA" id="ARBA00022840"/>
    </source>
</evidence>